<dbReference type="Proteomes" id="UP000814140">
    <property type="component" value="Unassembled WGS sequence"/>
</dbReference>
<gene>
    <name evidence="1" type="ORF">BV25DRAFT_1954044</name>
</gene>
<dbReference type="EMBL" id="MU277216">
    <property type="protein sequence ID" value="KAI0060840.1"/>
    <property type="molecule type" value="Genomic_DNA"/>
</dbReference>
<organism evidence="1 2">
    <name type="scientific">Artomyces pyxidatus</name>
    <dbReference type="NCBI Taxonomy" id="48021"/>
    <lineage>
        <taxon>Eukaryota</taxon>
        <taxon>Fungi</taxon>
        <taxon>Dikarya</taxon>
        <taxon>Basidiomycota</taxon>
        <taxon>Agaricomycotina</taxon>
        <taxon>Agaricomycetes</taxon>
        <taxon>Russulales</taxon>
        <taxon>Auriscalpiaceae</taxon>
        <taxon>Artomyces</taxon>
    </lineage>
</organism>
<reference evidence="1" key="2">
    <citation type="journal article" date="2022" name="New Phytol.">
        <title>Evolutionary transition to the ectomycorrhizal habit in the genomes of a hyperdiverse lineage of mushroom-forming fungi.</title>
        <authorList>
            <person name="Looney B."/>
            <person name="Miyauchi S."/>
            <person name="Morin E."/>
            <person name="Drula E."/>
            <person name="Courty P.E."/>
            <person name="Kohler A."/>
            <person name="Kuo A."/>
            <person name="LaButti K."/>
            <person name="Pangilinan J."/>
            <person name="Lipzen A."/>
            <person name="Riley R."/>
            <person name="Andreopoulos W."/>
            <person name="He G."/>
            <person name="Johnson J."/>
            <person name="Nolan M."/>
            <person name="Tritt A."/>
            <person name="Barry K.W."/>
            <person name="Grigoriev I.V."/>
            <person name="Nagy L.G."/>
            <person name="Hibbett D."/>
            <person name="Henrissat B."/>
            <person name="Matheny P.B."/>
            <person name="Labbe J."/>
            <person name="Martin F.M."/>
        </authorList>
    </citation>
    <scope>NUCLEOTIDE SEQUENCE</scope>
    <source>
        <strain evidence="1">HHB10654</strain>
    </source>
</reference>
<proteinExistence type="predicted"/>
<sequence length="278" mass="27873">MLVTAAFALFTASFVSAQSTSSDNSLGISAIKAHFTQSGLVPSLLPSFNPSGLLGVTFTGVGAISPGQSLTETQVAPTPLISVTPANSSESLQGTYTLVMADADIVGTDESVGQTRHWLVNNVTVSGTGTSAPYNVSTEGSIAVTEYAGPAPKAGSGPHRYVILLLPQPSTFSPPANLTQPNIGVSVFHLTDYISASNLGPPVAGMYFTVEEGTATVSVSATSAVVTSTLKSAAPSSTGAPSASGSSAPNSSSNAALTSTFVNLPLALVAFVVGSFVL</sequence>
<accession>A0ACB8SY09</accession>
<name>A0ACB8SY09_9AGAM</name>
<reference evidence="1" key="1">
    <citation type="submission" date="2021-03" db="EMBL/GenBank/DDBJ databases">
        <authorList>
            <consortium name="DOE Joint Genome Institute"/>
            <person name="Ahrendt S."/>
            <person name="Looney B.P."/>
            <person name="Miyauchi S."/>
            <person name="Morin E."/>
            <person name="Drula E."/>
            <person name="Courty P.E."/>
            <person name="Chicoki N."/>
            <person name="Fauchery L."/>
            <person name="Kohler A."/>
            <person name="Kuo A."/>
            <person name="Labutti K."/>
            <person name="Pangilinan J."/>
            <person name="Lipzen A."/>
            <person name="Riley R."/>
            <person name="Andreopoulos W."/>
            <person name="He G."/>
            <person name="Johnson J."/>
            <person name="Barry K.W."/>
            <person name="Grigoriev I.V."/>
            <person name="Nagy L."/>
            <person name="Hibbett D."/>
            <person name="Henrissat B."/>
            <person name="Matheny P.B."/>
            <person name="Labbe J."/>
            <person name="Martin F."/>
        </authorList>
    </citation>
    <scope>NUCLEOTIDE SEQUENCE</scope>
    <source>
        <strain evidence="1">HHB10654</strain>
    </source>
</reference>
<evidence type="ECO:0000313" key="1">
    <source>
        <dbReference type="EMBL" id="KAI0060840.1"/>
    </source>
</evidence>
<keyword evidence="2" id="KW-1185">Reference proteome</keyword>
<comment type="caution">
    <text evidence="1">The sequence shown here is derived from an EMBL/GenBank/DDBJ whole genome shotgun (WGS) entry which is preliminary data.</text>
</comment>
<protein>
    <submittedName>
        <fullName evidence="1">PEBP-like protein</fullName>
    </submittedName>
</protein>
<evidence type="ECO:0000313" key="2">
    <source>
        <dbReference type="Proteomes" id="UP000814140"/>
    </source>
</evidence>